<evidence type="ECO:0000256" key="7">
    <source>
        <dbReference type="RuleBase" id="RU004326"/>
    </source>
</evidence>
<dbReference type="EC" id="5.4.2.10" evidence="12"/>
<dbReference type="KEGG" id="tpla:ElP_61580"/>
<comment type="cofactor">
    <cofactor evidence="1">
        <name>Mg(2+)</name>
        <dbReference type="ChEBI" id="CHEBI:18420"/>
    </cofactor>
</comment>
<keyword evidence="5 7" id="KW-0460">Magnesium</keyword>
<dbReference type="GO" id="GO:0005829">
    <property type="term" value="C:cytosol"/>
    <property type="evidence" value="ECO:0007669"/>
    <property type="project" value="TreeGrafter"/>
</dbReference>
<dbReference type="GO" id="GO:0009252">
    <property type="term" value="P:peptidoglycan biosynthetic process"/>
    <property type="evidence" value="ECO:0007669"/>
    <property type="project" value="TreeGrafter"/>
</dbReference>
<dbReference type="Pfam" id="PF02880">
    <property type="entry name" value="PGM_PMM_III"/>
    <property type="match status" value="1"/>
</dbReference>
<keyword evidence="3" id="KW-0597">Phosphoprotein</keyword>
<dbReference type="InterPro" id="IPR005846">
    <property type="entry name" value="A-D-PHexomutase_a/b/a-III"/>
</dbReference>
<dbReference type="InterPro" id="IPR005845">
    <property type="entry name" value="A-D-PHexomutase_a/b/a-II"/>
</dbReference>
<dbReference type="InterPro" id="IPR005843">
    <property type="entry name" value="A-D-PHexomutase_C"/>
</dbReference>
<feature type="domain" description="Alpha-D-phosphohexomutase alpha/beta/alpha" evidence="10">
    <location>
        <begin position="166"/>
        <end position="261"/>
    </location>
</feature>
<dbReference type="InterPro" id="IPR005841">
    <property type="entry name" value="Alpha-D-phosphohexomutase_SF"/>
</dbReference>
<evidence type="ECO:0000256" key="4">
    <source>
        <dbReference type="ARBA" id="ARBA00022723"/>
    </source>
</evidence>
<protein>
    <submittedName>
        <fullName evidence="12">Phosphoglucosamine mutase</fullName>
        <ecNumber evidence="12">5.4.2.10</ecNumber>
    </submittedName>
</protein>
<dbReference type="GO" id="GO:0005975">
    <property type="term" value="P:carbohydrate metabolic process"/>
    <property type="evidence" value="ECO:0007669"/>
    <property type="project" value="InterPro"/>
</dbReference>
<dbReference type="GO" id="GO:0004615">
    <property type="term" value="F:phosphomannomutase activity"/>
    <property type="evidence" value="ECO:0007669"/>
    <property type="project" value="TreeGrafter"/>
</dbReference>
<evidence type="ECO:0000256" key="6">
    <source>
        <dbReference type="ARBA" id="ARBA00023235"/>
    </source>
</evidence>
<feature type="domain" description="Alpha-D-phosphohexomutase C-terminal" evidence="8">
    <location>
        <begin position="405"/>
        <end position="446"/>
    </location>
</feature>
<evidence type="ECO:0000313" key="13">
    <source>
        <dbReference type="Proteomes" id="UP000317835"/>
    </source>
</evidence>
<dbReference type="RefSeq" id="WP_145276531.1">
    <property type="nucleotide sequence ID" value="NZ_CP036426.1"/>
</dbReference>
<dbReference type="Pfam" id="PF02879">
    <property type="entry name" value="PGM_PMM_II"/>
    <property type="match status" value="1"/>
</dbReference>
<evidence type="ECO:0000313" key="12">
    <source>
        <dbReference type="EMBL" id="QDV38207.1"/>
    </source>
</evidence>
<keyword evidence="13" id="KW-1185">Reference proteome</keyword>
<dbReference type="InterPro" id="IPR005844">
    <property type="entry name" value="A-D-PHexomutase_a/b/a-I"/>
</dbReference>
<evidence type="ECO:0000256" key="5">
    <source>
        <dbReference type="ARBA" id="ARBA00022842"/>
    </source>
</evidence>
<evidence type="ECO:0000259" key="8">
    <source>
        <dbReference type="Pfam" id="PF00408"/>
    </source>
</evidence>
<dbReference type="PROSITE" id="PS00710">
    <property type="entry name" value="PGM_PMM"/>
    <property type="match status" value="1"/>
</dbReference>
<dbReference type="InterPro" id="IPR016055">
    <property type="entry name" value="A-D-PHexomutase_a/b/a-I/II/III"/>
</dbReference>
<feature type="domain" description="Alpha-D-phosphohexomutase alpha/beta/alpha" evidence="11">
    <location>
        <begin position="270"/>
        <end position="373"/>
    </location>
</feature>
<evidence type="ECO:0000256" key="1">
    <source>
        <dbReference type="ARBA" id="ARBA00001946"/>
    </source>
</evidence>
<dbReference type="InterPro" id="IPR024086">
    <property type="entry name" value="GlmM_arc-type"/>
</dbReference>
<dbReference type="Gene3D" id="3.30.310.50">
    <property type="entry name" value="Alpha-D-phosphohexomutase, C-terminal domain"/>
    <property type="match status" value="1"/>
</dbReference>
<feature type="domain" description="Alpha-D-phosphohexomutase alpha/beta/alpha" evidence="9">
    <location>
        <begin position="9"/>
        <end position="139"/>
    </location>
</feature>
<comment type="similarity">
    <text evidence="2 7">Belongs to the phosphohexose mutase family.</text>
</comment>
<reference evidence="12 13" key="1">
    <citation type="submission" date="2019-02" db="EMBL/GenBank/DDBJ databases">
        <title>Deep-cultivation of Planctomycetes and their phenomic and genomic characterization uncovers novel biology.</title>
        <authorList>
            <person name="Wiegand S."/>
            <person name="Jogler M."/>
            <person name="Boedeker C."/>
            <person name="Pinto D."/>
            <person name="Vollmers J."/>
            <person name="Rivas-Marin E."/>
            <person name="Kohn T."/>
            <person name="Peeters S.H."/>
            <person name="Heuer A."/>
            <person name="Rast P."/>
            <person name="Oberbeckmann S."/>
            <person name="Bunk B."/>
            <person name="Jeske O."/>
            <person name="Meyerdierks A."/>
            <person name="Storesund J.E."/>
            <person name="Kallscheuer N."/>
            <person name="Luecker S."/>
            <person name="Lage O.M."/>
            <person name="Pohl T."/>
            <person name="Merkel B.J."/>
            <person name="Hornburger P."/>
            <person name="Mueller R.-W."/>
            <person name="Bruemmer F."/>
            <person name="Labrenz M."/>
            <person name="Spormann A.M."/>
            <person name="Op den Camp H."/>
            <person name="Overmann J."/>
            <person name="Amann R."/>
            <person name="Jetten M.S.M."/>
            <person name="Mascher T."/>
            <person name="Medema M.H."/>
            <person name="Devos D.P."/>
            <person name="Kaster A.-K."/>
            <person name="Ovreas L."/>
            <person name="Rohde M."/>
            <person name="Galperin M.Y."/>
            <person name="Jogler C."/>
        </authorList>
    </citation>
    <scope>NUCLEOTIDE SEQUENCE [LARGE SCALE GENOMIC DNA]</scope>
    <source>
        <strain evidence="12 13">ElP</strain>
    </source>
</reference>
<dbReference type="SUPFAM" id="SSF55957">
    <property type="entry name" value="Phosphoglucomutase, C-terminal domain"/>
    <property type="match status" value="1"/>
</dbReference>
<organism evidence="12 13">
    <name type="scientific">Tautonia plasticadhaerens</name>
    <dbReference type="NCBI Taxonomy" id="2527974"/>
    <lineage>
        <taxon>Bacteria</taxon>
        <taxon>Pseudomonadati</taxon>
        <taxon>Planctomycetota</taxon>
        <taxon>Planctomycetia</taxon>
        <taxon>Isosphaerales</taxon>
        <taxon>Isosphaeraceae</taxon>
        <taxon>Tautonia</taxon>
    </lineage>
</organism>
<dbReference type="InterPro" id="IPR016066">
    <property type="entry name" value="A-D-PHexomutase_CS"/>
</dbReference>
<dbReference type="Pfam" id="PF02878">
    <property type="entry name" value="PGM_PMM_I"/>
    <property type="match status" value="1"/>
</dbReference>
<dbReference type="Proteomes" id="UP000317835">
    <property type="component" value="Chromosome"/>
</dbReference>
<evidence type="ECO:0000259" key="11">
    <source>
        <dbReference type="Pfam" id="PF02880"/>
    </source>
</evidence>
<keyword evidence="6 12" id="KW-0413">Isomerase</keyword>
<dbReference type="SUPFAM" id="SSF53738">
    <property type="entry name" value="Phosphoglucomutase, first 3 domains"/>
    <property type="match status" value="3"/>
</dbReference>
<evidence type="ECO:0000259" key="9">
    <source>
        <dbReference type="Pfam" id="PF02878"/>
    </source>
</evidence>
<dbReference type="NCBIfam" id="TIGR03990">
    <property type="entry name" value="Arch_GlmM"/>
    <property type="match status" value="1"/>
</dbReference>
<dbReference type="InterPro" id="IPR036900">
    <property type="entry name" value="A-D-PHexomutase_C_sf"/>
</dbReference>
<dbReference type="InterPro" id="IPR050060">
    <property type="entry name" value="Phosphoglucosamine_mutase"/>
</dbReference>
<proteinExistence type="inferred from homology"/>
<name>A0A518HBL3_9BACT</name>
<dbReference type="OrthoDB" id="9806956at2"/>
<accession>A0A518HBL3</accession>
<evidence type="ECO:0000256" key="2">
    <source>
        <dbReference type="ARBA" id="ARBA00010231"/>
    </source>
</evidence>
<dbReference type="GO" id="GO:0008966">
    <property type="term" value="F:phosphoglucosamine mutase activity"/>
    <property type="evidence" value="ECO:0007669"/>
    <property type="project" value="UniProtKB-EC"/>
</dbReference>
<sequence length="459" mass="48387">MGTRIASISGLRGIVGDGLDPVDVTAFAASYAAEVVSRSGKDAPTVLVGHDARRSAEMMLGAVLSGLSASGCHAASLGPTATPTIGFLIRDREAAGGIQISASHNPAEYNGLKFFRASGSVLGPDEGRAVLDRFERRAFRWVPTERLGTIDREDRDSTPDVAHAARVLGLVDAPTIMARRFRVVLDANHGAGGGLASWLLRQLNCDLRLLGGEPDGRYDHPPEPTEENLEELTAIVPAIGADIGFAQDPDADRLAIVDEAGRYIGEELTLALAVRHRLGRREGPVVMNLSTSRVAEEIARGLGCEVIRTPVGEIHVVEAMQAADAVIGGEGNGGVIDPRVGWVRDSLVGMALVLDLMASTGRRLSALVDELPKYAMVKTKFPVGPEPIAEILGRIASAHPEASADRRDGLRLDWPDAWAHVRASNTEPIVRVIAEAGDPERARALAGSLGRLAGGGGPS</sequence>
<evidence type="ECO:0000259" key="10">
    <source>
        <dbReference type="Pfam" id="PF02879"/>
    </source>
</evidence>
<evidence type="ECO:0000256" key="3">
    <source>
        <dbReference type="ARBA" id="ARBA00022553"/>
    </source>
</evidence>
<dbReference type="EMBL" id="CP036426">
    <property type="protein sequence ID" value="QDV38207.1"/>
    <property type="molecule type" value="Genomic_DNA"/>
</dbReference>
<dbReference type="Gene3D" id="3.40.120.10">
    <property type="entry name" value="Alpha-D-Glucose-1,6-Bisphosphate, subunit A, domain 3"/>
    <property type="match status" value="3"/>
</dbReference>
<keyword evidence="4 7" id="KW-0479">Metal-binding</keyword>
<dbReference type="PANTHER" id="PTHR42946:SF1">
    <property type="entry name" value="PHOSPHOGLUCOMUTASE (ALPHA-D-GLUCOSE-1,6-BISPHOSPHATE-DEPENDENT)"/>
    <property type="match status" value="1"/>
</dbReference>
<dbReference type="PANTHER" id="PTHR42946">
    <property type="entry name" value="PHOSPHOHEXOSE MUTASE"/>
    <property type="match status" value="1"/>
</dbReference>
<dbReference type="GO" id="GO:0006048">
    <property type="term" value="P:UDP-N-acetylglucosamine biosynthetic process"/>
    <property type="evidence" value="ECO:0007669"/>
    <property type="project" value="TreeGrafter"/>
</dbReference>
<dbReference type="PRINTS" id="PR00509">
    <property type="entry name" value="PGMPMM"/>
</dbReference>
<dbReference type="AlphaFoldDB" id="A0A518HBL3"/>
<gene>
    <name evidence="12" type="primary">glmM</name>
    <name evidence="12" type="ORF">ElP_61580</name>
</gene>
<dbReference type="GO" id="GO:0000287">
    <property type="term" value="F:magnesium ion binding"/>
    <property type="evidence" value="ECO:0007669"/>
    <property type="project" value="InterPro"/>
</dbReference>
<dbReference type="Pfam" id="PF00408">
    <property type="entry name" value="PGM_PMM_IV"/>
    <property type="match status" value="1"/>
</dbReference>